<organism evidence="1 2">
    <name type="scientific">Cylicocyclus nassatus</name>
    <name type="common">Nematode worm</name>
    <dbReference type="NCBI Taxonomy" id="53992"/>
    <lineage>
        <taxon>Eukaryota</taxon>
        <taxon>Metazoa</taxon>
        <taxon>Ecdysozoa</taxon>
        <taxon>Nematoda</taxon>
        <taxon>Chromadorea</taxon>
        <taxon>Rhabditida</taxon>
        <taxon>Rhabditina</taxon>
        <taxon>Rhabditomorpha</taxon>
        <taxon>Strongyloidea</taxon>
        <taxon>Strongylidae</taxon>
        <taxon>Cylicocyclus</taxon>
    </lineage>
</organism>
<proteinExistence type="predicted"/>
<gene>
    <name evidence="1" type="ORF">CYNAS_LOCUS8995</name>
</gene>
<keyword evidence="2" id="KW-1185">Reference proteome</keyword>
<protein>
    <submittedName>
        <fullName evidence="1">Uncharacterized protein</fullName>
    </submittedName>
</protein>
<dbReference type="AlphaFoldDB" id="A0AA36GRT8"/>
<dbReference type="Proteomes" id="UP001176961">
    <property type="component" value="Unassembled WGS sequence"/>
</dbReference>
<sequence length="80" mass="9146">MFIAGSCGMNELIKLHFDLSGDILLYFHQFLKTAMAENLLRTSPREDPKGQTVVQLLHGKVHIKENNKVFYFVAVVLLQK</sequence>
<dbReference type="EMBL" id="CATQJL010000223">
    <property type="protein sequence ID" value="CAJ0597012.1"/>
    <property type="molecule type" value="Genomic_DNA"/>
</dbReference>
<name>A0AA36GRT8_CYLNA</name>
<accession>A0AA36GRT8</accession>
<evidence type="ECO:0000313" key="2">
    <source>
        <dbReference type="Proteomes" id="UP001176961"/>
    </source>
</evidence>
<comment type="caution">
    <text evidence="1">The sequence shown here is derived from an EMBL/GenBank/DDBJ whole genome shotgun (WGS) entry which is preliminary data.</text>
</comment>
<evidence type="ECO:0000313" key="1">
    <source>
        <dbReference type="EMBL" id="CAJ0597012.1"/>
    </source>
</evidence>
<reference evidence="1" key="1">
    <citation type="submission" date="2023-07" db="EMBL/GenBank/DDBJ databases">
        <authorList>
            <consortium name="CYATHOMIX"/>
        </authorList>
    </citation>
    <scope>NUCLEOTIDE SEQUENCE</scope>
    <source>
        <strain evidence="1">N/A</strain>
    </source>
</reference>